<sequence>MVERMSKRHSFRNALDTLRLAYSEGDAGELHDTYINAGKISRLLNIALPLLERAYPVQRFLALAAQLEASMAEHGLHTGCQRFFQEVSIPWQCDLPASVREIAEKAPVIFFGNHPSLFTPFLAAASINRSDFQLFSTKYVCNLLPTVGAASFPMEVPLTRSWTEWRRSGWQRVLVYRLISLVHDMPTVEEIRAG</sequence>
<evidence type="ECO:0000313" key="1">
    <source>
        <dbReference type="EMBL" id="GAG31409.1"/>
    </source>
</evidence>
<protein>
    <submittedName>
        <fullName evidence="1">Uncharacterized protein</fullName>
    </submittedName>
</protein>
<accession>X0WKA3</accession>
<reference evidence="1" key="1">
    <citation type="journal article" date="2014" name="Front. Microbiol.">
        <title>High frequency of phylogenetically diverse reductive dehalogenase-homologous genes in deep subseafloor sedimentary metagenomes.</title>
        <authorList>
            <person name="Kawai M."/>
            <person name="Futagami T."/>
            <person name="Toyoda A."/>
            <person name="Takaki Y."/>
            <person name="Nishi S."/>
            <person name="Hori S."/>
            <person name="Arai W."/>
            <person name="Tsubouchi T."/>
            <person name="Morono Y."/>
            <person name="Uchiyama I."/>
            <person name="Ito T."/>
            <person name="Fujiyama A."/>
            <person name="Inagaki F."/>
            <person name="Takami H."/>
        </authorList>
    </citation>
    <scope>NUCLEOTIDE SEQUENCE</scope>
    <source>
        <strain evidence="1">Expedition CK06-06</strain>
    </source>
</reference>
<gene>
    <name evidence="1" type="ORF">S01H1_70175</name>
</gene>
<organism evidence="1">
    <name type="scientific">marine sediment metagenome</name>
    <dbReference type="NCBI Taxonomy" id="412755"/>
    <lineage>
        <taxon>unclassified sequences</taxon>
        <taxon>metagenomes</taxon>
        <taxon>ecological metagenomes</taxon>
    </lineage>
</organism>
<proteinExistence type="predicted"/>
<dbReference type="EMBL" id="BARS01046646">
    <property type="protein sequence ID" value="GAG31409.1"/>
    <property type="molecule type" value="Genomic_DNA"/>
</dbReference>
<comment type="caution">
    <text evidence="1">The sequence shown here is derived from an EMBL/GenBank/DDBJ whole genome shotgun (WGS) entry which is preliminary data.</text>
</comment>
<dbReference type="AlphaFoldDB" id="X0WKA3"/>
<feature type="non-terminal residue" evidence="1">
    <location>
        <position position="194"/>
    </location>
</feature>
<name>X0WKA3_9ZZZZ</name>